<protein>
    <submittedName>
        <fullName evidence="1">Uncharacterized protein</fullName>
    </submittedName>
</protein>
<gene>
    <name evidence="1" type="ORF">CHH72_09460</name>
</gene>
<accession>A0A268NZY6</accession>
<proteinExistence type="predicted"/>
<dbReference type="RefSeq" id="WP_095326477.1">
    <property type="nucleotide sequence ID" value="NZ_NPCC01000011.1"/>
</dbReference>
<sequence>MVLEKDETDYVTNFKVYGFAHHLVTYLVARIGIEGMKEGDMTDTDYQFYLECLAENGFI</sequence>
<dbReference type="Proteomes" id="UP000216207">
    <property type="component" value="Unassembled WGS sequence"/>
</dbReference>
<dbReference type="EMBL" id="NPCC01000011">
    <property type="protein sequence ID" value="PAE89062.1"/>
    <property type="molecule type" value="Genomic_DNA"/>
</dbReference>
<evidence type="ECO:0000313" key="1">
    <source>
        <dbReference type="EMBL" id="PAE89062.1"/>
    </source>
</evidence>
<organism evidence="1 2">
    <name type="scientific">Shouchella clausii</name>
    <name type="common">Alkalihalobacillus clausii</name>
    <dbReference type="NCBI Taxonomy" id="79880"/>
    <lineage>
        <taxon>Bacteria</taxon>
        <taxon>Bacillati</taxon>
        <taxon>Bacillota</taxon>
        <taxon>Bacilli</taxon>
        <taxon>Bacillales</taxon>
        <taxon>Bacillaceae</taxon>
        <taxon>Shouchella</taxon>
    </lineage>
</organism>
<comment type="caution">
    <text evidence="1">The sequence shown here is derived from an EMBL/GenBank/DDBJ whole genome shotgun (WGS) entry which is preliminary data.</text>
</comment>
<reference evidence="1 2" key="1">
    <citation type="submission" date="2017-07" db="EMBL/GenBank/DDBJ databases">
        <title>Isolation and whole genome analysis of endospore-forming bacteria from heroin.</title>
        <authorList>
            <person name="Kalinowski J."/>
            <person name="Ahrens B."/>
            <person name="Al-Dilaimi A."/>
            <person name="Winkler A."/>
            <person name="Wibberg D."/>
            <person name="Schleenbecker U."/>
            <person name="Ruckert C."/>
            <person name="Wolfel R."/>
            <person name="Grass G."/>
        </authorList>
    </citation>
    <scope>NUCLEOTIDE SEQUENCE [LARGE SCALE GENOMIC DNA]</scope>
    <source>
        <strain evidence="1 2">7539</strain>
    </source>
</reference>
<evidence type="ECO:0000313" key="2">
    <source>
        <dbReference type="Proteomes" id="UP000216207"/>
    </source>
</evidence>
<name>A0A268NZY6_SHOCL</name>
<dbReference type="AlphaFoldDB" id="A0A268NZY6"/>